<dbReference type="STRING" id="139420.A0A371DUR8"/>
<dbReference type="SUPFAM" id="SSF81383">
    <property type="entry name" value="F-box domain"/>
    <property type="match status" value="1"/>
</dbReference>
<protein>
    <recommendedName>
        <fullName evidence="1">F-box domain-containing protein</fullName>
    </recommendedName>
</protein>
<dbReference type="PROSITE" id="PS50181">
    <property type="entry name" value="FBOX"/>
    <property type="match status" value="1"/>
</dbReference>
<accession>A0A371DUR8</accession>
<organism evidence="2 3">
    <name type="scientific">Lentinus brumalis</name>
    <dbReference type="NCBI Taxonomy" id="2498619"/>
    <lineage>
        <taxon>Eukaryota</taxon>
        <taxon>Fungi</taxon>
        <taxon>Dikarya</taxon>
        <taxon>Basidiomycota</taxon>
        <taxon>Agaricomycotina</taxon>
        <taxon>Agaricomycetes</taxon>
        <taxon>Polyporales</taxon>
        <taxon>Polyporaceae</taxon>
        <taxon>Lentinus</taxon>
    </lineage>
</organism>
<keyword evidence="3" id="KW-1185">Reference proteome</keyword>
<dbReference type="EMBL" id="KZ857381">
    <property type="protein sequence ID" value="RDX56261.1"/>
    <property type="molecule type" value="Genomic_DNA"/>
</dbReference>
<dbReference type="Gene3D" id="1.20.1280.50">
    <property type="match status" value="1"/>
</dbReference>
<proteinExistence type="predicted"/>
<reference evidence="2 3" key="1">
    <citation type="journal article" date="2018" name="Biotechnol. Biofuels">
        <title>Integrative visual omics of the white-rot fungus Polyporus brumalis exposes the biotechnological potential of its oxidative enzymes for delignifying raw plant biomass.</title>
        <authorList>
            <person name="Miyauchi S."/>
            <person name="Rancon A."/>
            <person name="Drula E."/>
            <person name="Hage H."/>
            <person name="Chaduli D."/>
            <person name="Favel A."/>
            <person name="Grisel S."/>
            <person name="Henrissat B."/>
            <person name="Herpoel-Gimbert I."/>
            <person name="Ruiz-Duenas F.J."/>
            <person name="Chevret D."/>
            <person name="Hainaut M."/>
            <person name="Lin J."/>
            <person name="Wang M."/>
            <person name="Pangilinan J."/>
            <person name="Lipzen A."/>
            <person name="Lesage-Meessen L."/>
            <person name="Navarro D."/>
            <person name="Riley R."/>
            <person name="Grigoriev I.V."/>
            <person name="Zhou S."/>
            <person name="Raouche S."/>
            <person name="Rosso M.N."/>
        </authorList>
    </citation>
    <scope>NUCLEOTIDE SEQUENCE [LARGE SCALE GENOMIC DNA]</scope>
    <source>
        <strain evidence="2 3">BRFM 1820</strain>
    </source>
</reference>
<feature type="domain" description="F-box" evidence="1">
    <location>
        <begin position="21"/>
        <end position="70"/>
    </location>
</feature>
<evidence type="ECO:0000313" key="2">
    <source>
        <dbReference type="EMBL" id="RDX56261.1"/>
    </source>
</evidence>
<dbReference type="AlphaFoldDB" id="A0A371DUR8"/>
<dbReference type="Pfam" id="PF12937">
    <property type="entry name" value="F-box-like"/>
    <property type="match status" value="1"/>
</dbReference>
<dbReference type="Proteomes" id="UP000256964">
    <property type="component" value="Unassembled WGS sequence"/>
</dbReference>
<dbReference type="InterPro" id="IPR001810">
    <property type="entry name" value="F-box_dom"/>
</dbReference>
<dbReference type="InterPro" id="IPR036047">
    <property type="entry name" value="F-box-like_dom_sf"/>
</dbReference>
<evidence type="ECO:0000313" key="3">
    <source>
        <dbReference type="Proteomes" id="UP000256964"/>
    </source>
</evidence>
<dbReference type="OrthoDB" id="3226064at2759"/>
<gene>
    <name evidence="2" type="ORF">OH76DRAFT_608527</name>
</gene>
<sequence length="572" mass="63977">MSSTVQTVGDEGATMPAGAAPSEFLSLPAEVIERILTFSDPRDVSGYAQTCRYARKLVYEAEDQYLWRELYLGRPFDDLRRGIATPKGRITVPSLSGTFDPSDPKEDARWRPELQRRVRAELIASSGTRDAELLQTAYEAFLSAIDTAIPVPMDGADSELQEVAAAGKELEDRDSPSTPAALSRSENIRWVDRVLRKTRLLDVLPVYTGAIVNIPSLEQLNADGSVSPSEYDLEDARADPDGIDIPYPEVCWVPSRFLQAQQMRARLRACVALSHESSFEIESRVRMAKLRKASRAFVYDMRKYQLSTLWGPYRTGEDGRTVLANWEHVEHILNVVGLKLREIPISSLGYFKKPLFQMDALRAYTAVGAAQRAEDDWAGVSGTWRRFVCFMDYRDLYTYNYSTLPPGPHDPDFFDDPFDEALRPVELTLELITRDDYLAESHRIPFDPSTSSTRRASRGGPIGDCDHDPRFPTLYFKGYSRGAQHSNDATIRGKVSTLSDGAVRWHFVTSYDGRMQWGAEGVQVGHVCSAAGVAGIWTGAHHDRERIDDPAGPFWMVKVSDGLPNGVLNTLH</sequence>
<evidence type="ECO:0000259" key="1">
    <source>
        <dbReference type="PROSITE" id="PS50181"/>
    </source>
</evidence>
<name>A0A371DUR8_9APHY</name>